<protein>
    <submittedName>
        <fullName evidence="3">Uncharacterized protein</fullName>
    </submittedName>
</protein>
<dbReference type="HOGENOM" id="CLU_613819_0_0_9"/>
<accession>Q8DTW1</accession>
<evidence type="ECO:0000256" key="2">
    <source>
        <dbReference type="SAM" id="MobiDB-lite"/>
    </source>
</evidence>
<evidence type="ECO:0000256" key="1">
    <source>
        <dbReference type="SAM" id="Coils"/>
    </source>
</evidence>
<dbReference type="KEGG" id="smu:SMU_1209c"/>
<dbReference type="STRING" id="210007.SMU_1209c"/>
<sequence>MNVDFGVASYLFGKSADFLFDTFFAKLGFKNDKDRKKLKKIVNEFKVSINAQHKENPDFENIMSFWKENHIFEELLKIRYSLNSDFNSYDELKKHLEKQKMPVELNIELSEQLMDELEQELSRAVQEVSSLSQADVATLKNNIEPLLSNSLSTPSQPVVKDKNKLLNNKKNGREQLSLEESWNKVSTETAENESSSVDKDTSQKKRESHLASSIFFGDKFDLAFPDVGSDFKVYSKEAVIENRLNEFFRDFNYTSSSPVRKVRGGEWEDISTFKFGSERSLLKTITNGTYELIIDKVVAFNSPAYWNKFILIQVRPDNLAEITGDDYNSKNSKEAFYAFSDNRYYDYKVGEYRKYLVDGILHSLNGEIENRIRYLEKDNFLIVPRYHPLAIEYKYYDKVKIFLEELLVAKNSDEENEIHIKISRFSRSMYRTLADDRENRFVYDYY</sequence>
<keyword evidence="1" id="KW-0175">Coiled coil</keyword>
<feature type="region of interest" description="Disordered" evidence="2">
    <location>
        <begin position="169"/>
        <end position="204"/>
    </location>
</feature>
<feature type="compositionally biased region" description="Polar residues" evidence="2">
    <location>
        <begin position="178"/>
        <end position="195"/>
    </location>
</feature>
<dbReference type="OrthoDB" id="72299at2"/>
<proteinExistence type="predicted"/>
<reference evidence="3 4" key="1">
    <citation type="journal article" date="2002" name="Proc. Natl. Acad. Sci. U.S.A.">
        <title>Genome sequence of Streptococcus mutans UA159, a cariogenic dental pathogen.</title>
        <authorList>
            <person name="Ajdic D."/>
            <person name="McShan W.M."/>
            <person name="McLaughlin R.E."/>
            <person name="Savic G."/>
            <person name="Chang J."/>
            <person name="Carson M.B."/>
            <person name="Primeaux C."/>
            <person name="Tian R."/>
            <person name="Kenton S."/>
            <person name="Jia H."/>
            <person name="Lin S."/>
            <person name="Qian Y."/>
            <person name="Li S."/>
            <person name="Zhu H."/>
            <person name="Najar F."/>
            <person name="Lai H."/>
            <person name="White J."/>
            <person name="Roe B.A."/>
            <person name="Ferretti J.J."/>
        </authorList>
    </citation>
    <scope>NUCLEOTIDE SEQUENCE [LARGE SCALE GENOMIC DNA]</scope>
    <source>
        <strain evidence="4">ATCC 700610 / UA159</strain>
    </source>
</reference>
<dbReference type="RefSeq" id="WP_002263266.1">
    <property type="nucleotide sequence ID" value="NC_004350.2"/>
</dbReference>
<dbReference type="EMBL" id="AE014133">
    <property type="protein sequence ID" value="AAN58895.1"/>
    <property type="molecule type" value="Genomic_DNA"/>
</dbReference>
<name>Q8DTW1_STRMU</name>
<organism evidence="3 4">
    <name type="scientific">Streptococcus mutans serotype c (strain ATCC 700610 / UA159)</name>
    <dbReference type="NCBI Taxonomy" id="210007"/>
    <lineage>
        <taxon>Bacteria</taxon>
        <taxon>Bacillati</taxon>
        <taxon>Bacillota</taxon>
        <taxon>Bacilli</taxon>
        <taxon>Lactobacillales</taxon>
        <taxon>Streptococcaceae</taxon>
        <taxon>Streptococcus</taxon>
    </lineage>
</organism>
<gene>
    <name evidence="3" type="ordered locus">SMU_1209c</name>
</gene>
<dbReference type="AlphaFoldDB" id="Q8DTW1"/>
<keyword evidence="4" id="KW-1185">Reference proteome</keyword>
<feature type="coiled-coil region" evidence="1">
    <location>
        <begin position="107"/>
        <end position="134"/>
    </location>
</feature>
<evidence type="ECO:0000313" key="3">
    <source>
        <dbReference type="EMBL" id="AAN58895.1"/>
    </source>
</evidence>
<dbReference type="PATRIC" id="fig|210007.7.peg.1083"/>
<dbReference type="Proteomes" id="UP000002512">
    <property type="component" value="Chromosome"/>
</dbReference>
<evidence type="ECO:0000313" key="4">
    <source>
        <dbReference type="Proteomes" id="UP000002512"/>
    </source>
</evidence>